<dbReference type="CDD" id="cd00028">
    <property type="entry name" value="B_lectin"/>
    <property type="match status" value="1"/>
</dbReference>
<evidence type="ECO:0000259" key="2">
    <source>
        <dbReference type="PROSITE" id="PS50927"/>
    </source>
</evidence>
<feature type="transmembrane region" description="Helical" evidence="1">
    <location>
        <begin position="42"/>
        <end position="67"/>
    </location>
</feature>
<name>A0A7J6UVJ6_THATH</name>
<dbReference type="InterPro" id="IPR036426">
    <property type="entry name" value="Bulb-type_lectin_dom_sf"/>
</dbReference>
<gene>
    <name evidence="3" type="ORF">FRX31_033846</name>
</gene>
<dbReference type="PIRSF" id="PIRSF002686">
    <property type="entry name" value="SLG"/>
    <property type="match status" value="1"/>
</dbReference>
<dbReference type="InterPro" id="IPR001480">
    <property type="entry name" value="Bulb-type_lectin_dom"/>
</dbReference>
<dbReference type="Pfam" id="PF01453">
    <property type="entry name" value="B_lectin"/>
    <property type="match status" value="1"/>
</dbReference>
<keyword evidence="1" id="KW-0812">Transmembrane</keyword>
<dbReference type="OrthoDB" id="1884773at2759"/>
<evidence type="ECO:0000256" key="1">
    <source>
        <dbReference type="SAM" id="Phobius"/>
    </source>
</evidence>
<keyword evidence="1" id="KW-0472">Membrane</keyword>
<dbReference type="AlphaFoldDB" id="A0A7J6UVJ6"/>
<protein>
    <submittedName>
        <fullName evidence="3">Ep1-like glycoprotein</fullName>
    </submittedName>
</protein>
<evidence type="ECO:0000313" key="3">
    <source>
        <dbReference type="EMBL" id="KAF5176569.1"/>
    </source>
</evidence>
<dbReference type="Gene3D" id="2.90.10.10">
    <property type="entry name" value="Bulb-type lectin domain"/>
    <property type="match status" value="1"/>
</dbReference>
<dbReference type="PROSITE" id="PS50927">
    <property type="entry name" value="BULB_LECTIN"/>
    <property type="match status" value="1"/>
</dbReference>
<reference evidence="3 4" key="1">
    <citation type="submission" date="2020-06" db="EMBL/GenBank/DDBJ databases">
        <title>Transcriptomic and genomic resources for Thalictrum thalictroides and T. hernandezii: Facilitating candidate gene discovery in an emerging model plant lineage.</title>
        <authorList>
            <person name="Arias T."/>
            <person name="Riano-Pachon D.M."/>
            <person name="Di Stilio V.S."/>
        </authorList>
    </citation>
    <scope>NUCLEOTIDE SEQUENCE [LARGE SCALE GENOMIC DNA]</scope>
    <source>
        <strain evidence="4">cv. WT478/WT964</strain>
        <tissue evidence="3">Leaves</tissue>
    </source>
</reference>
<accession>A0A7J6UVJ6</accession>
<organism evidence="3 4">
    <name type="scientific">Thalictrum thalictroides</name>
    <name type="common">Rue-anemone</name>
    <name type="synonym">Anemone thalictroides</name>
    <dbReference type="NCBI Taxonomy" id="46969"/>
    <lineage>
        <taxon>Eukaryota</taxon>
        <taxon>Viridiplantae</taxon>
        <taxon>Streptophyta</taxon>
        <taxon>Embryophyta</taxon>
        <taxon>Tracheophyta</taxon>
        <taxon>Spermatophyta</taxon>
        <taxon>Magnoliopsida</taxon>
        <taxon>Ranunculales</taxon>
        <taxon>Ranunculaceae</taxon>
        <taxon>Thalictroideae</taxon>
        <taxon>Thalictrum</taxon>
    </lineage>
</organism>
<comment type="caution">
    <text evidence="3">The sequence shown here is derived from an EMBL/GenBank/DDBJ whole genome shotgun (WGS) entry which is preliminary data.</text>
</comment>
<dbReference type="PANTHER" id="PTHR32444:SF230">
    <property type="entry name" value="EPIDERMIS-SPECIFIC SECRETED GLYCOPROTEIN EP1-LIKE"/>
    <property type="match status" value="1"/>
</dbReference>
<dbReference type="SUPFAM" id="SSF51110">
    <property type="entry name" value="alpha-D-mannose-specific plant lectins"/>
    <property type="match status" value="1"/>
</dbReference>
<proteinExistence type="predicted"/>
<feature type="domain" description="Bulb-type lectin" evidence="2">
    <location>
        <begin position="85"/>
        <end position="209"/>
    </location>
</feature>
<sequence>MSEEDDIKNVGYPLFTHLGCLYFSYKYTFVPTFIEVRNTYTAMSLAISIPLPFFIILLFSIVVQAVVPANKTFIIVNEGNYGEYDDEYGSNYRLVNNAEYDFQENGFALCFYNTTPSAYTLGLRMGSRPEDSTFNIMRWVWDANRGNPVGENATLSFGRNGNLVLADANGRVAWQTGTANKGVVGISLLPNGNLVLQDNRGRFVWQSFSYPTDTLLVGQGLSSSGTTELISRVSNVDGSKGPYSVVLEKQRLVMYLKSKNSPKPILYHIILDQGGFDFINSVMFNSVPETQEAFVYNLNLDYYVDNSTTPFSTRLARPKYNSILSFLRVESDGNLRIYTYYNKVIFGSWEVTFTLFNREGSRSVSECRLPTRCRSYGVCLNNNCVGCPSPEGIILAWSETCTSPTLPPCKNRSPPVKASYYKVVGVEHFTRDYTEGEGPVKVSECRGKCNQDCGCLGFFYREESSKCLIAYELGTLTKVANQSHLAYIKMYK</sequence>
<dbReference type="Proteomes" id="UP000554482">
    <property type="component" value="Unassembled WGS sequence"/>
</dbReference>
<dbReference type="PANTHER" id="PTHR32444">
    <property type="entry name" value="BULB-TYPE LECTIN DOMAIN-CONTAINING PROTEIN"/>
    <property type="match status" value="1"/>
</dbReference>
<dbReference type="SMART" id="SM00108">
    <property type="entry name" value="B_lectin"/>
    <property type="match status" value="1"/>
</dbReference>
<keyword evidence="4" id="KW-1185">Reference proteome</keyword>
<dbReference type="EMBL" id="JABWDY010042588">
    <property type="protein sequence ID" value="KAF5176569.1"/>
    <property type="molecule type" value="Genomic_DNA"/>
</dbReference>
<feature type="transmembrane region" description="Helical" evidence="1">
    <location>
        <begin position="12"/>
        <end position="30"/>
    </location>
</feature>
<evidence type="ECO:0000313" key="4">
    <source>
        <dbReference type="Proteomes" id="UP000554482"/>
    </source>
</evidence>
<dbReference type="InterPro" id="IPR035446">
    <property type="entry name" value="SLSG/EP1"/>
</dbReference>
<keyword evidence="1" id="KW-1133">Transmembrane helix</keyword>